<evidence type="ECO:0000256" key="1">
    <source>
        <dbReference type="SAM" id="SignalP"/>
    </source>
</evidence>
<feature type="signal peptide" evidence="1">
    <location>
        <begin position="1"/>
        <end position="19"/>
    </location>
</feature>
<dbReference type="SUPFAM" id="SSF50370">
    <property type="entry name" value="Ricin B-like lectins"/>
    <property type="match status" value="1"/>
</dbReference>
<accession>A0A0C1IY96</accession>
<protein>
    <recommendedName>
        <fullName evidence="2">Ricin B lectin domain-containing protein</fullName>
    </recommendedName>
</protein>
<gene>
    <name evidence="3" type="ORF">OI18_06160</name>
</gene>
<dbReference type="InterPro" id="IPR035992">
    <property type="entry name" value="Ricin_B-like_lectins"/>
</dbReference>
<comment type="caution">
    <text evidence="3">The sequence shown here is derived from an EMBL/GenBank/DDBJ whole genome shotgun (WGS) entry which is preliminary data.</text>
</comment>
<keyword evidence="4" id="KW-1185">Reference proteome</keyword>
<name>A0A0C1IY96_9BACT</name>
<keyword evidence="1" id="KW-0732">Signal</keyword>
<organism evidence="3 4">
    <name type="scientific">Flavihumibacter solisilvae</name>
    <dbReference type="NCBI Taxonomy" id="1349421"/>
    <lineage>
        <taxon>Bacteria</taxon>
        <taxon>Pseudomonadati</taxon>
        <taxon>Bacteroidota</taxon>
        <taxon>Chitinophagia</taxon>
        <taxon>Chitinophagales</taxon>
        <taxon>Chitinophagaceae</taxon>
        <taxon>Flavihumibacter</taxon>
    </lineage>
</organism>
<dbReference type="EMBL" id="JSVC01000006">
    <property type="protein sequence ID" value="KIC95464.1"/>
    <property type="molecule type" value="Genomic_DNA"/>
</dbReference>
<sequence>MQKSLLLLLSVSLFHLAIAQPGNTGSNTLDANPSGERSISLEPVLKLFPDHVKGDRDFKGNGPNVTATVRIRISNDQKHILGEFNCSFAETVGDWTTAVGNWTFSLYEAPPGKKIMKINSATFSQAAYVDNDHSIDNIGVSGGDLVRSFEMNGDTGGDDVGNNTDDDTYMSVHFNPVKFVLTDMPVVPAEFPHHGYQVGNKQSGMVLDVQGSIATEKNPVWQYQSNLSAAQRFTLEPAQGGYLLRSNISDLYFTVRKPEPGVSLSANAGAGQPYIFFQDKRYRAPRPIDGTTAITVSLRNQVWKLLPAGEDATWFLEPVAFPGWVLTSPGSTSGPLTLTSKGNLDVQKWVIRRPKISSEEAGYGLAPLWIDAPGVSSSFAVFLAGKLKGGDISGARVSGDNLDVNILAPAHRSVGEMIAYDKPIRSYEILEGIVGEDECQVAVVDFPTCHYTHDMTFRVKPNKRYESLLATSAAKPDHQKNIEVEWETGLGQEEYEYNPAKPFNTKGNSFGFFSEGHTRKDIIWNWPSPGDSVFIEGMWIWERGHGDPHTEIHPPHFVATKRHLPVSFSFYGNEIKVNNKPLDQFYGQRVDVFASADGSTQWNTKGLMPFAQVVEMDRKDYVFHVSAMFAKPHANAALKWRIIRQPGNSYSRDPQIELLPDGKTARVTYPWKSIGLPNTEKIAQSIIFYWDHAETKGIVAAQKPLHFEVRLNSIEIIDNEDVGSSGDCVFYANIGNNWVMLNEFTTDNANVLNYGLGDAEDNTNITSSLPAMGVYVMKGDHFRIHARGWENDHMNTQMGRILNEYSRSAREIKNFLEEIFSTGGITRGLIEDEDMSEAKVIVDQNSTYKFKAPLVSKDGEYKLYYSLSKTN</sequence>
<dbReference type="CDD" id="cd00161">
    <property type="entry name" value="beta-trefoil_Ricin-like"/>
    <property type="match status" value="1"/>
</dbReference>
<dbReference type="AlphaFoldDB" id="A0A0C1IY96"/>
<evidence type="ECO:0000313" key="4">
    <source>
        <dbReference type="Proteomes" id="UP000031408"/>
    </source>
</evidence>
<dbReference type="RefSeq" id="WP_039138072.1">
    <property type="nucleotide sequence ID" value="NZ_JSVC01000006.1"/>
</dbReference>
<dbReference type="OrthoDB" id="3637015at2"/>
<feature type="chain" id="PRO_5002147597" description="Ricin B lectin domain-containing protein" evidence="1">
    <location>
        <begin position="20"/>
        <end position="871"/>
    </location>
</feature>
<reference evidence="3 4" key="1">
    <citation type="submission" date="2014-11" db="EMBL/GenBank/DDBJ databases">
        <title>Genome sequence of Flavihumibacter solisilvae 3-3.</title>
        <authorList>
            <person name="Zhou G."/>
            <person name="Li M."/>
            <person name="Wang G."/>
        </authorList>
    </citation>
    <scope>NUCLEOTIDE SEQUENCE [LARGE SCALE GENOMIC DNA]</scope>
    <source>
        <strain evidence="3 4">3-3</strain>
    </source>
</reference>
<feature type="domain" description="Ricin B lectin" evidence="2">
    <location>
        <begin position="194"/>
        <end position="256"/>
    </location>
</feature>
<dbReference type="InterPro" id="IPR000772">
    <property type="entry name" value="Ricin_B_lectin"/>
</dbReference>
<evidence type="ECO:0000259" key="2">
    <source>
        <dbReference type="Pfam" id="PF14200"/>
    </source>
</evidence>
<proteinExistence type="predicted"/>
<dbReference type="Gene3D" id="2.80.10.50">
    <property type="match status" value="1"/>
</dbReference>
<dbReference type="Pfam" id="PF14200">
    <property type="entry name" value="RicinB_lectin_2"/>
    <property type="match status" value="1"/>
</dbReference>
<dbReference type="Proteomes" id="UP000031408">
    <property type="component" value="Unassembled WGS sequence"/>
</dbReference>
<evidence type="ECO:0000313" key="3">
    <source>
        <dbReference type="EMBL" id="KIC95464.1"/>
    </source>
</evidence>